<name>A0A934J936_9BACL</name>
<keyword evidence="2" id="KW-0251">Elongation factor</keyword>
<gene>
    <name evidence="2" type="ORF">JFN88_15845</name>
</gene>
<evidence type="ECO:0000259" key="1">
    <source>
        <dbReference type="Pfam" id="PF01272"/>
    </source>
</evidence>
<dbReference type="Gene3D" id="3.10.50.30">
    <property type="entry name" value="Transcription elongation factor, GreA/GreB, C-terminal domain"/>
    <property type="match status" value="1"/>
</dbReference>
<protein>
    <submittedName>
        <fullName evidence="2">GreA/GreB family elongation factor</fullName>
    </submittedName>
</protein>
<dbReference type="GO" id="GO:0003677">
    <property type="term" value="F:DNA binding"/>
    <property type="evidence" value="ECO:0007669"/>
    <property type="project" value="InterPro"/>
</dbReference>
<evidence type="ECO:0000313" key="3">
    <source>
        <dbReference type="Proteomes" id="UP000640274"/>
    </source>
</evidence>
<dbReference type="InterPro" id="IPR036953">
    <property type="entry name" value="GreA/GreB_C_sf"/>
</dbReference>
<proteinExistence type="predicted"/>
<dbReference type="AlphaFoldDB" id="A0A934J936"/>
<evidence type="ECO:0000313" key="2">
    <source>
        <dbReference type="EMBL" id="MBJ6362692.1"/>
    </source>
</evidence>
<feature type="domain" description="Transcription elongation factor GreA/GreB C-terminal" evidence="1">
    <location>
        <begin position="66"/>
        <end position="135"/>
    </location>
</feature>
<comment type="caution">
    <text evidence="2">The sequence shown here is derived from an EMBL/GenBank/DDBJ whole genome shotgun (WGS) entry which is preliminary data.</text>
</comment>
<keyword evidence="2" id="KW-0648">Protein biosynthesis</keyword>
<keyword evidence="3" id="KW-1185">Reference proteome</keyword>
<reference evidence="2" key="1">
    <citation type="submission" date="2020-12" db="EMBL/GenBank/DDBJ databases">
        <authorList>
            <person name="Huq M.A."/>
        </authorList>
    </citation>
    <scope>NUCLEOTIDE SEQUENCE</scope>
    <source>
        <strain evidence="2">MAHUQ-46</strain>
    </source>
</reference>
<dbReference type="InterPro" id="IPR001437">
    <property type="entry name" value="Tscrpt_elong_fac_GreA/B_C"/>
</dbReference>
<dbReference type="GO" id="GO:0003746">
    <property type="term" value="F:translation elongation factor activity"/>
    <property type="evidence" value="ECO:0007669"/>
    <property type="project" value="UniProtKB-KW"/>
</dbReference>
<accession>A0A934J936</accession>
<dbReference type="Pfam" id="PF01272">
    <property type="entry name" value="GreA_GreB"/>
    <property type="match status" value="1"/>
</dbReference>
<dbReference type="RefSeq" id="WP_199020236.1">
    <property type="nucleotide sequence ID" value="NZ_JAELUP010000089.1"/>
</dbReference>
<dbReference type="GO" id="GO:0032784">
    <property type="term" value="P:regulation of DNA-templated transcription elongation"/>
    <property type="evidence" value="ECO:0007669"/>
    <property type="project" value="InterPro"/>
</dbReference>
<dbReference type="SUPFAM" id="SSF54534">
    <property type="entry name" value="FKBP-like"/>
    <property type="match status" value="1"/>
</dbReference>
<sequence length="150" mass="16750">MNLITAPHLYQQFLQNQMEILASDNIDAYIPPNSKERIELIQLVEDYRNELERLLPLAENELAAVALIGSTLTLTYLHYQTTDTFQIVFPEEDNLGDGRISFLSPAGRRLLFAKQGDIIVIPMPSGSIEVRVETIQIALPISGKAEAQIG</sequence>
<dbReference type="EMBL" id="JAELUP010000089">
    <property type="protein sequence ID" value="MBJ6362692.1"/>
    <property type="molecule type" value="Genomic_DNA"/>
</dbReference>
<organism evidence="2 3">
    <name type="scientific">Paenibacillus roseus</name>
    <dbReference type="NCBI Taxonomy" id="2798579"/>
    <lineage>
        <taxon>Bacteria</taxon>
        <taxon>Bacillati</taxon>
        <taxon>Bacillota</taxon>
        <taxon>Bacilli</taxon>
        <taxon>Bacillales</taxon>
        <taxon>Paenibacillaceae</taxon>
        <taxon>Paenibacillus</taxon>
    </lineage>
</organism>
<dbReference type="Proteomes" id="UP000640274">
    <property type="component" value="Unassembled WGS sequence"/>
</dbReference>